<proteinExistence type="predicted"/>
<sequence length="87" mass="9769">MRFKVKRPLFLGILVLNTLFVAWSLFYTGEKMEKVVYAGEGEELFGLVTIKQRKGQSFHLRKVLMGKQPRQPQEPPPAPAGSSGPIP</sequence>
<organism evidence="2 3">
    <name type="scientific">Castanea mollissima</name>
    <name type="common">Chinese chestnut</name>
    <dbReference type="NCBI Taxonomy" id="60419"/>
    <lineage>
        <taxon>Eukaryota</taxon>
        <taxon>Viridiplantae</taxon>
        <taxon>Streptophyta</taxon>
        <taxon>Embryophyta</taxon>
        <taxon>Tracheophyta</taxon>
        <taxon>Spermatophyta</taxon>
        <taxon>Magnoliopsida</taxon>
        <taxon>eudicotyledons</taxon>
        <taxon>Gunneridae</taxon>
        <taxon>Pentapetalae</taxon>
        <taxon>rosids</taxon>
        <taxon>fabids</taxon>
        <taxon>Fagales</taxon>
        <taxon>Fagaceae</taxon>
        <taxon>Castanea</taxon>
    </lineage>
</organism>
<evidence type="ECO:0000313" key="2">
    <source>
        <dbReference type="EMBL" id="KAF3953843.1"/>
    </source>
</evidence>
<reference evidence="2" key="1">
    <citation type="submission" date="2020-03" db="EMBL/GenBank/DDBJ databases">
        <title>Castanea mollissima Vanexum genome sequencing.</title>
        <authorList>
            <person name="Staton M."/>
        </authorList>
    </citation>
    <scope>NUCLEOTIDE SEQUENCE</scope>
    <source>
        <tissue evidence="2">Leaf</tissue>
    </source>
</reference>
<dbReference type="Proteomes" id="UP000737018">
    <property type="component" value="Unassembled WGS sequence"/>
</dbReference>
<name>A0A8J4QXJ3_9ROSI</name>
<feature type="region of interest" description="Disordered" evidence="1">
    <location>
        <begin position="66"/>
        <end position="87"/>
    </location>
</feature>
<dbReference type="AlphaFoldDB" id="A0A8J4QXJ3"/>
<protein>
    <submittedName>
        <fullName evidence="2">Uncharacterized protein</fullName>
    </submittedName>
</protein>
<comment type="caution">
    <text evidence="2">The sequence shown here is derived from an EMBL/GenBank/DDBJ whole genome shotgun (WGS) entry which is preliminary data.</text>
</comment>
<accession>A0A8J4QXJ3</accession>
<dbReference type="OrthoDB" id="1813930at2759"/>
<evidence type="ECO:0000256" key="1">
    <source>
        <dbReference type="SAM" id="MobiDB-lite"/>
    </source>
</evidence>
<gene>
    <name evidence="2" type="ORF">CMV_020750</name>
</gene>
<dbReference type="EMBL" id="JRKL02003916">
    <property type="protein sequence ID" value="KAF3953843.1"/>
    <property type="molecule type" value="Genomic_DNA"/>
</dbReference>
<keyword evidence="3" id="KW-1185">Reference proteome</keyword>
<evidence type="ECO:0000313" key="3">
    <source>
        <dbReference type="Proteomes" id="UP000737018"/>
    </source>
</evidence>